<evidence type="ECO:0000256" key="4">
    <source>
        <dbReference type="ARBA" id="ARBA00022692"/>
    </source>
</evidence>
<gene>
    <name evidence="11" type="ORF">FA707_08900</name>
</gene>
<evidence type="ECO:0000256" key="9">
    <source>
        <dbReference type="RuleBase" id="RU363032"/>
    </source>
</evidence>
<dbReference type="GO" id="GO:0015276">
    <property type="term" value="F:ligand-gated monoatomic ion channel activity"/>
    <property type="evidence" value="ECO:0007669"/>
    <property type="project" value="InterPro"/>
</dbReference>
<evidence type="ECO:0000256" key="6">
    <source>
        <dbReference type="ARBA" id="ARBA00022970"/>
    </source>
</evidence>
<evidence type="ECO:0000256" key="1">
    <source>
        <dbReference type="ARBA" id="ARBA00004651"/>
    </source>
</evidence>
<dbReference type="PROSITE" id="PS50928">
    <property type="entry name" value="ABC_TM1"/>
    <property type="match status" value="1"/>
</dbReference>
<keyword evidence="3" id="KW-1003">Cell membrane</keyword>
<dbReference type="SUPFAM" id="SSF161098">
    <property type="entry name" value="MetI-like"/>
    <property type="match status" value="1"/>
</dbReference>
<evidence type="ECO:0000313" key="12">
    <source>
        <dbReference type="Proteomes" id="UP000298615"/>
    </source>
</evidence>
<dbReference type="NCBIfam" id="TIGR01726">
    <property type="entry name" value="HEQRo_perm_3TM"/>
    <property type="match status" value="1"/>
</dbReference>
<dbReference type="Gene3D" id="1.10.3720.10">
    <property type="entry name" value="MetI-like"/>
    <property type="match status" value="1"/>
</dbReference>
<feature type="transmembrane region" description="Helical" evidence="9">
    <location>
        <begin position="670"/>
        <end position="688"/>
    </location>
</feature>
<dbReference type="EMBL" id="CP039712">
    <property type="protein sequence ID" value="QCI87077.1"/>
    <property type="molecule type" value="Genomic_DNA"/>
</dbReference>
<accession>A0A4D7CXF1</accession>
<dbReference type="InterPro" id="IPR001638">
    <property type="entry name" value="Solute-binding_3/MltF_N"/>
</dbReference>
<keyword evidence="12" id="KW-1185">Reference proteome</keyword>
<reference evidence="11 12" key="1">
    <citation type="submission" date="2019-04" db="EMBL/GenBank/DDBJ databases">
        <title>Vagococcus sp. nov., isolated from faeces of yaks (Bos grunniens).</title>
        <authorList>
            <person name="Ge Y."/>
        </authorList>
    </citation>
    <scope>NUCLEOTIDE SEQUENCE [LARGE SCALE GENOMIC DNA]</scope>
    <source>
        <strain evidence="11 12">MN-17</strain>
    </source>
</reference>
<dbReference type="InterPro" id="IPR001320">
    <property type="entry name" value="Iontro_rcpt_C"/>
</dbReference>
<dbReference type="SMART" id="SM00062">
    <property type="entry name" value="PBPb"/>
    <property type="match status" value="2"/>
</dbReference>
<feature type="domain" description="ABC transmembrane type-1" evidence="10">
    <location>
        <begin position="526"/>
        <end position="715"/>
    </location>
</feature>
<comment type="subcellular location">
    <subcellularLocation>
        <location evidence="1 9">Cell membrane</location>
        <topology evidence="1 9">Multi-pass membrane protein</topology>
    </subcellularLocation>
</comment>
<dbReference type="RefSeq" id="WP_136953899.1">
    <property type="nucleotide sequence ID" value="NZ_CP039712.1"/>
</dbReference>
<dbReference type="Pfam" id="PF00528">
    <property type="entry name" value="BPD_transp_1"/>
    <property type="match status" value="1"/>
</dbReference>
<evidence type="ECO:0000259" key="10">
    <source>
        <dbReference type="PROSITE" id="PS50928"/>
    </source>
</evidence>
<keyword evidence="2 9" id="KW-0813">Transport</keyword>
<evidence type="ECO:0000256" key="5">
    <source>
        <dbReference type="ARBA" id="ARBA00022729"/>
    </source>
</evidence>
<dbReference type="InterPro" id="IPR010065">
    <property type="entry name" value="AA_ABC_transptr_permease_3TM"/>
</dbReference>
<sequence>MTFNKKFLTIYSLIITFIAIVVGYPSQAQAKTYDIGTDITFAPFEFENDKGEYEGIDIDLLNTIAKNKGFKVNLKPLGFDSSIQAVQSKQIDAMIAGMSITDERKKSFDFSEPYFDSGIQMAVKKGNDSITKLEDLKGKIVAAKVGTESATFLEDNQKKYGYKVKNFDDATGLYQALKNGEADAIYDDYPVLGYAISQGQALQFVGDKITGSSYGFAVKKGENQELLKLFNEGLKELKENGGYDKILTQYIATGSEADATTDTTEMKKITPKKDKYVIASDSTFAPFEFQNTDGEYVGIDVDLINRIAEMQGFNIEMNYIGFSSAIQAVESDQVDGVIAGMTITDDRQKKFDFSEPYFQSGIQIAVAEDNNDITSYEDLKGKTVAAKIGTESADFLETNEATYGYKIKYLDTTDAMHSALEVGAVDAFMDDYPITDYGINQGKKIKTPIAREEGGSYGFAVKKGQNPELVAMFNEGLAELKRTGEYDEIVGAYLGKEDEEQVADKADESTFMGVVKNNWQRLLKGLGMTLLLTAISFVLAMILGVILGLFSVSPSAILRGISTVFVDLIRGIPLMVLAFFIYFGLPGVLGMKIPVFIAGIVTLTLNASAYISEIVRGGINAVDKGQMEAARSLGLSYGKTMKRVILPQAVKVMIPSFVNQFVISLKDTTILSAIGLIELLQAGKIIVARNLQATTVYFLIALLYFIVITALTKFAKRLEKKVN</sequence>
<dbReference type="Pfam" id="PF00497">
    <property type="entry name" value="SBP_bac_3"/>
    <property type="match status" value="2"/>
</dbReference>
<dbReference type="SUPFAM" id="SSF53850">
    <property type="entry name" value="Periplasmic binding protein-like II"/>
    <property type="match status" value="2"/>
</dbReference>
<feature type="transmembrane region" description="Helical" evidence="9">
    <location>
        <begin position="526"/>
        <end position="552"/>
    </location>
</feature>
<evidence type="ECO:0000313" key="11">
    <source>
        <dbReference type="EMBL" id="QCI87077.1"/>
    </source>
</evidence>
<protein>
    <submittedName>
        <fullName evidence="11">Transporter substrate-binding domain-containing protein</fullName>
    </submittedName>
</protein>
<dbReference type="GO" id="GO:0043190">
    <property type="term" value="C:ATP-binding cassette (ABC) transporter complex"/>
    <property type="evidence" value="ECO:0007669"/>
    <property type="project" value="InterPro"/>
</dbReference>
<comment type="similarity">
    <text evidence="9">Belongs to the binding-protein-dependent transport system permease family.</text>
</comment>
<dbReference type="SMART" id="SM00079">
    <property type="entry name" value="PBPe"/>
    <property type="match status" value="1"/>
</dbReference>
<evidence type="ECO:0000256" key="8">
    <source>
        <dbReference type="ARBA" id="ARBA00023136"/>
    </source>
</evidence>
<name>A0A4D7CXF1_9ENTE</name>
<feature type="transmembrane region" description="Helical" evidence="9">
    <location>
        <begin position="591"/>
        <end position="611"/>
    </location>
</feature>
<organism evidence="11 12">
    <name type="scientific">Vagococcus zengguangii</name>
    <dbReference type="NCBI Taxonomy" id="2571750"/>
    <lineage>
        <taxon>Bacteria</taxon>
        <taxon>Bacillati</taxon>
        <taxon>Bacillota</taxon>
        <taxon>Bacilli</taxon>
        <taxon>Lactobacillales</taxon>
        <taxon>Enterococcaceae</taxon>
        <taxon>Vagococcus</taxon>
    </lineage>
</organism>
<dbReference type="InterPro" id="IPR035906">
    <property type="entry name" value="MetI-like_sf"/>
</dbReference>
<evidence type="ECO:0000256" key="3">
    <source>
        <dbReference type="ARBA" id="ARBA00022475"/>
    </source>
</evidence>
<dbReference type="InterPro" id="IPR000515">
    <property type="entry name" value="MetI-like"/>
</dbReference>
<dbReference type="KEGG" id="vao:FA707_08900"/>
<dbReference type="CDD" id="cd13619">
    <property type="entry name" value="PBP2_GlnP"/>
    <property type="match status" value="2"/>
</dbReference>
<feature type="transmembrane region" description="Helical" evidence="9">
    <location>
        <begin position="564"/>
        <end position="585"/>
    </location>
</feature>
<keyword evidence="8 9" id="KW-0472">Membrane</keyword>
<dbReference type="Proteomes" id="UP000298615">
    <property type="component" value="Chromosome"/>
</dbReference>
<feature type="transmembrane region" description="Helical" evidence="9">
    <location>
        <begin position="694"/>
        <end position="715"/>
    </location>
</feature>
<evidence type="ECO:0000256" key="7">
    <source>
        <dbReference type="ARBA" id="ARBA00022989"/>
    </source>
</evidence>
<proteinExistence type="inferred from homology"/>
<keyword evidence="4 9" id="KW-0812">Transmembrane</keyword>
<keyword evidence="7 9" id="KW-1133">Transmembrane helix</keyword>
<dbReference type="CDD" id="cd06261">
    <property type="entry name" value="TM_PBP2"/>
    <property type="match status" value="1"/>
</dbReference>
<dbReference type="PANTHER" id="PTHR35936">
    <property type="entry name" value="MEMBRANE-BOUND LYTIC MUREIN TRANSGLYCOSYLASE F"/>
    <property type="match status" value="1"/>
</dbReference>
<dbReference type="GO" id="GO:0006865">
    <property type="term" value="P:amino acid transport"/>
    <property type="evidence" value="ECO:0007669"/>
    <property type="project" value="UniProtKB-KW"/>
</dbReference>
<dbReference type="Gene3D" id="3.40.190.10">
    <property type="entry name" value="Periplasmic binding protein-like II"/>
    <property type="match status" value="4"/>
</dbReference>
<dbReference type="AlphaFoldDB" id="A0A4D7CXF1"/>
<dbReference type="FunFam" id="1.10.3720.10:FF:000033">
    <property type="entry name" value="Polar amino acid ABC transporter permease"/>
    <property type="match status" value="1"/>
</dbReference>
<keyword evidence="5" id="KW-0732">Signal</keyword>
<keyword evidence="6" id="KW-0029">Amino-acid transport</keyword>
<dbReference type="PANTHER" id="PTHR35936:SF38">
    <property type="entry name" value="GLUTAMINE-BINDING PERIPLASMIC PROTEIN"/>
    <property type="match status" value="1"/>
</dbReference>
<evidence type="ECO:0000256" key="2">
    <source>
        <dbReference type="ARBA" id="ARBA00022448"/>
    </source>
</evidence>